<organism evidence="1 2">
    <name type="scientific">Stentor coeruleus</name>
    <dbReference type="NCBI Taxonomy" id="5963"/>
    <lineage>
        <taxon>Eukaryota</taxon>
        <taxon>Sar</taxon>
        <taxon>Alveolata</taxon>
        <taxon>Ciliophora</taxon>
        <taxon>Postciliodesmatophora</taxon>
        <taxon>Heterotrichea</taxon>
        <taxon>Heterotrichida</taxon>
        <taxon>Stentoridae</taxon>
        <taxon>Stentor</taxon>
    </lineage>
</organism>
<dbReference type="EMBL" id="MPUH01000772">
    <property type="protein sequence ID" value="OMJ74137.1"/>
    <property type="molecule type" value="Genomic_DNA"/>
</dbReference>
<sequence>MENLEAVFEDPTIKAYLKKFPKVEWGEVLKKTLKLGIHSMNTLHSLSLISISPEKSISIIDVEGGLEDDSTIALADSLIKNDRTTPSSKEGTKILRNISKLPSKKKKASSLVNKTKISRVTPKSKRCGFEILRDKKDNKRIHSVKNKYKIDSHRPVASKETQNPHENFVSESKKKLNCEKYKENNCAKSFKSLKNKGLELQLSPKHHRLSPKGVKNSLGMHDLSEFYRNNMSCRNQPVEFPLRIKKTLDMDPFVYITSSSEEESP</sequence>
<reference evidence="1 2" key="1">
    <citation type="submission" date="2016-11" db="EMBL/GenBank/DDBJ databases">
        <title>The macronuclear genome of Stentor coeruleus: a giant cell with tiny introns.</title>
        <authorList>
            <person name="Slabodnick M."/>
            <person name="Ruby J.G."/>
            <person name="Reiff S.B."/>
            <person name="Swart E.C."/>
            <person name="Gosai S."/>
            <person name="Prabakaran S."/>
            <person name="Witkowska E."/>
            <person name="Larue G.E."/>
            <person name="Fisher S."/>
            <person name="Freeman R.M."/>
            <person name="Gunawardena J."/>
            <person name="Chu W."/>
            <person name="Stover N.A."/>
            <person name="Gregory B.D."/>
            <person name="Nowacki M."/>
            <person name="Derisi J."/>
            <person name="Roy S.W."/>
            <person name="Marshall W.F."/>
            <person name="Sood P."/>
        </authorList>
    </citation>
    <scope>NUCLEOTIDE SEQUENCE [LARGE SCALE GENOMIC DNA]</scope>
    <source>
        <strain evidence="1">WM001</strain>
    </source>
</reference>
<comment type="caution">
    <text evidence="1">The sequence shown here is derived from an EMBL/GenBank/DDBJ whole genome shotgun (WGS) entry which is preliminary data.</text>
</comment>
<accession>A0A1R2BBL1</accession>
<dbReference type="Proteomes" id="UP000187209">
    <property type="component" value="Unassembled WGS sequence"/>
</dbReference>
<dbReference type="AlphaFoldDB" id="A0A1R2BBL1"/>
<keyword evidence="2" id="KW-1185">Reference proteome</keyword>
<evidence type="ECO:0000313" key="1">
    <source>
        <dbReference type="EMBL" id="OMJ74137.1"/>
    </source>
</evidence>
<name>A0A1R2BBL1_9CILI</name>
<evidence type="ECO:0000313" key="2">
    <source>
        <dbReference type="Proteomes" id="UP000187209"/>
    </source>
</evidence>
<protein>
    <submittedName>
        <fullName evidence="1">Uncharacterized protein</fullName>
    </submittedName>
</protein>
<gene>
    <name evidence="1" type="ORF">SteCoe_27027</name>
</gene>
<proteinExistence type="predicted"/>